<keyword evidence="9" id="KW-1185">Reference proteome</keyword>
<keyword evidence="4" id="KW-0238">DNA-binding</keyword>
<dbReference type="InterPro" id="IPR036388">
    <property type="entry name" value="WH-like_DNA-bd_sf"/>
</dbReference>
<dbReference type="InterPro" id="IPR013325">
    <property type="entry name" value="RNA_pol_sigma_r2"/>
</dbReference>
<evidence type="ECO:0000256" key="1">
    <source>
        <dbReference type="ARBA" id="ARBA00010641"/>
    </source>
</evidence>
<evidence type="ECO:0000259" key="7">
    <source>
        <dbReference type="Pfam" id="PF08281"/>
    </source>
</evidence>
<feature type="domain" description="RNA polymerase sigma factor 70 region 4 type 2" evidence="7">
    <location>
        <begin position="116"/>
        <end position="163"/>
    </location>
</feature>
<keyword evidence="3" id="KW-0731">Sigma factor</keyword>
<dbReference type="Pfam" id="PF08281">
    <property type="entry name" value="Sigma70_r4_2"/>
    <property type="match status" value="1"/>
</dbReference>
<dbReference type="Proteomes" id="UP000183376">
    <property type="component" value="Chromosome I"/>
</dbReference>
<dbReference type="SUPFAM" id="SSF88659">
    <property type="entry name" value="Sigma3 and sigma4 domains of RNA polymerase sigma factors"/>
    <property type="match status" value="1"/>
</dbReference>
<dbReference type="STRING" id="211114.SAMN04489726_4993"/>
<dbReference type="RefSeq" id="WP_052406907.1">
    <property type="nucleotide sequence ID" value="NZ_JOEF01000002.1"/>
</dbReference>
<evidence type="ECO:0000256" key="2">
    <source>
        <dbReference type="ARBA" id="ARBA00023015"/>
    </source>
</evidence>
<evidence type="ECO:0000256" key="5">
    <source>
        <dbReference type="ARBA" id="ARBA00023163"/>
    </source>
</evidence>
<sequence>MKALRGNCHAEYDDELMVMLYKRFEPMVFAHVMQLTNQDRQWSEDVVQETLIRAWQNSTSLVREPDMLRGWLFTVARRIVIDGWRNRSARPQEVELTDSDVAEPKDEAEHSLSAMVIEQVLGKLSAEHRAAVYATYVCGRTAREAAEVLGIPVGTVKSRLHKATRVIRRALRDWKQ</sequence>
<evidence type="ECO:0000256" key="4">
    <source>
        <dbReference type="ARBA" id="ARBA00023125"/>
    </source>
</evidence>
<feature type="domain" description="RNA polymerase sigma-70 region 2" evidence="6">
    <location>
        <begin position="20"/>
        <end position="88"/>
    </location>
</feature>
<keyword evidence="2" id="KW-0805">Transcription regulation</keyword>
<dbReference type="PANTHER" id="PTHR43133:SF52">
    <property type="entry name" value="ECF RNA POLYMERASE SIGMA FACTOR SIGL"/>
    <property type="match status" value="1"/>
</dbReference>
<dbReference type="InterPro" id="IPR014284">
    <property type="entry name" value="RNA_pol_sigma-70_dom"/>
</dbReference>
<dbReference type="CDD" id="cd06171">
    <property type="entry name" value="Sigma70_r4"/>
    <property type="match status" value="1"/>
</dbReference>
<reference evidence="8 9" key="1">
    <citation type="submission" date="2016-10" db="EMBL/GenBank/DDBJ databases">
        <authorList>
            <person name="de Groot N.N."/>
        </authorList>
    </citation>
    <scope>NUCLEOTIDE SEQUENCE [LARGE SCALE GENOMIC DNA]</scope>
    <source>
        <strain evidence="8 9">DSM 44149</strain>
    </source>
</reference>
<dbReference type="GO" id="GO:0016987">
    <property type="term" value="F:sigma factor activity"/>
    <property type="evidence" value="ECO:0007669"/>
    <property type="project" value="UniProtKB-KW"/>
</dbReference>
<dbReference type="SUPFAM" id="SSF88946">
    <property type="entry name" value="Sigma2 domain of RNA polymerase sigma factors"/>
    <property type="match status" value="1"/>
</dbReference>
<dbReference type="InterPro" id="IPR039425">
    <property type="entry name" value="RNA_pol_sigma-70-like"/>
</dbReference>
<dbReference type="InterPro" id="IPR007627">
    <property type="entry name" value="RNA_pol_sigma70_r2"/>
</dbReference>
<organism evidence="8 9">
    <name type="scientific">Allokutzneria albata</name>
    <name type="common">Kibdelosporangium albatum</name>
    <dbReference type="NCBI Taxonomy" id="211114"/>
    <lineage>
        <taxon>Bacteria</taxon>
        <taxon>Bacillati</taxon>
        <taxon>Actinomycetota</taxon>
        <taxon>Actinomycetes</taxon>
        <taxon>Pseudonocardiales</taxon>
        <taxon>Pseudonocardiaceae</taxon>
        <taxon>Allokutzneria</taxon>
    </lineage>
</organism>
<dbReference type="Gene3D" id="1.10.1740.10">
    <property type="match status" value="1"/>
</dbReference>
<dbReference type="eggNOG" id="COG1595">
    <property type="taxonomic scope" value="Bacteria"/>
</dbReference>
<dbReference type="Gene3D" id="1.10.10.10">
    <property type="entry name" value="Winged helix-like DNA-binding domain superfamily/Winged helix DNA-binding domain"/>
    <property type="match status" value="1"/>
</dbReference>
<dbReference type="GO" id="GO:0003677">
    <property type="term" value="F:DNA binding"/>
    <property type="evidence" value="ECO:0007669"/>
    <property type="project" value="UniProtKB-KW"/>
</dbReference>
<dbReference type="AlphaFoldDB" id="A0A1G9YSD4"/>
<dbReference type="Pfam" id="PF04542">
    <property type="entry name" value="Sigma70_r2"/>
    <property type="match status" value="1"/>
</dbReference>
<evidence type="ECO:0000313" key="9">
    <source>
        <dbReference type="Proteomes" id="UP000183376"/>
    </source>
</evidence>
<proteinExistence type="inferred from homology"/>
<dbReference type="InterPro" id="IPR013249">
    <property type="entry name" value="RNA_pol_sigma70_r4_t2"/>
</dbReference>
<name>A0A1G9YSD4_ALLAB</name>
<dbReference type="OrthoDB" id="3698333at2"/>
<dbReference type="GO" id="GO:0006352">
    <property type="term" value="P:DNA-templated transcription initiation"/>
    <property type="evidence" value="ECO:0007669"/>
    <property type="project" value="InterPro"/>
</dbReference>
<dbReference type="PANTHER" id="PTHR43133">
    <property type="entry name" value="RNA POLYMERASE ECF-TYPE SIGMA FACTO"/>
    <property type="match status" value="1"/>
</dbReference>
<evidence type="ECO:0000259" key="6">
    <source>
        <dbReference type="Pfam" id="PF04542"/>
    </source>
</evidence>
<dbReference type="NCBIfam" id="TIGR02937">
    <property type="entry name" value="sigma70-ECF"/>
    <property type="match status" value="1"/>
</dbReference>
<accession>A0A1G9YSD4</accession>
<evidence type="ECO:0000256" key="3">
    <source>
        <dbReference type="ARBA" id="ARBA00023082"/>
    </source>
</evidence>
<protein>
    <submittedName>
        <fullName evidence="8">RNA polymerase sigma-70 factor, ECF subfamily</fullName>
    </submittedName>
</protein>
<gene>
    <name evidence="8" type="ORF">SAMN04489726_4993</name>
</gene>
<dbReference type="EMBL" id="LT629701">
    <property type="protein sequence ID" value="SDN11555.1"/>
    <property type="molecule type" value="Genomic_DNA"/>
</dbReference>
<evidence type="ECO:0000313" key="8">
    <source>
        <dbReference type="EMBL" id="SDN11555.1"/>
    </source>
</evidence>
<comment type="similarity">
    <text evidence="1">Belongs to the sigma-70 factor family. ECF subfamily.</text>
</comment>
<dbReference type="InterPro" id="IPR013324">
    <property type="entry name" value="RNA_pol_sigma_r3/r4-like"/>
</dbReference>
<keyword evidence="5" id="KW-0804">Transcription</keyword>